<reference evidence="2 3" key="1">
    <citation type="submission" date="2019-12" db="EMBL/GenBank/DDBJ databases">
        <authorList>
            <person name="Alioto T."/>
            <person name="Alioto T."/>
            <person name="Gomez Garrido J."/>
        </authorList>
    </citation>
    <scope>NUCLEOTIDE SEQUENCE [LARGE SCALE GENOMIC DNA]</scope>
</reference>
<feature type="compositionally biased region" description="Basic and acidic residues" evidence="1">
    <location>
        <begin position="48"/>
        <end position="57"/>
    </location>
</feature>
<accession>A0A8S0VLA6</accession>
<proteinExistence type="predicted"/>
<evidence type="ECO:0000256" key="1">
    <source>
        <dbReference type="SAM" id="MobiDB-lite"/>
    </source>
</evidence>
<feature type="region of interest" description="Disordered" evidence="1">
    <location>
        <begin position="48"/>
        <end position="109"/>
    </location>
</feature>
<evidence type="ECO:0000313" key="3">
    <source>
        <dbReference type="Proteomes" id="UP000594638"/>
    </source>
</evidence>
<sequence>MKSGGKQAMIFKIRSIHMSKTERVFCVTHVTNDHHRLYSPPRINLFEDHGDVVDDHPQFPQNVSYGSPPKERLKGAPLNSADRMKPSPVSRNNDHSNTDGSDDDNYDRQVDMECPTRLRWNVLNPNMTLIMVGNPRKMPYSAPVSSSPKNDVHYKTANIRPIRLGLLRSKPETDTGYASNPPKASGNPSFSSPNGRKPHHTFPAKDLRYEMEKYVVRDNGKDKKTFDNRKPIYAQQPLLGPHPMAQPRNEDLQETIYSNKDLKH</sequence>
<name>A0A8S0VLA6_OLEEU</name>
<dbReference type="Proteomes" id="UP000594638">
    <property type="component" value="Unassembled WGS sequence"/>
</dbReference>
<protein>
    <submittedName>
        <fullName evidence="2">Uncharacterized protein</fullName>
    </submittedName>
</protein>
<comment type="caution">
    <text evidence="2">The sequence shown here is derived from an EMBL/GenBank/DDBJ whole genome shotgun (WGS) entry which is preliminary data.</text>
</comment>
<gene>
    <name evidence="2" type="ORF">OLEA9_A103954</name>
</gene>
<evidence type="ECO:0000313" key="2">
    <source>
        <dbReference type="EMBL" id="CAA3032741.1"/>
    </source>
</evidence>
<feature type="compositionally biased region" description="Basic and acidic residues" evidence="1">
    <location>
        <begin position="203"/>
        <end position="230"/>
    </location>
</feature>
<keyword evidence="3" id="KW-1185">Reference proteome</keyword>
<dbReference type="EMBL" id="CACTIH010009671">
    <property type="protein sequence ID" value="CAA3032741.1"/>
    <property type="molecule type" value="Genomic_DNA"/>
</dbReference>
<dbReference type="OrthoDB" id="1153117at2759"/>
<feature type="region of interest" description="Disordered" evidence="1">
    <location>
        <begin position="171"/>
        <end position="264"/>
    </location>
</feature>
<dbReference type="Gramene" id="OE9A103954T1">
    <property type="protein sequence ID" value="OE9A103954C1"/>
    <property type="gene ID" value="OE9A103954"/>
</dbReference>
<organism evidence="2 3">
    <name type="scientific">Olea europaea subsp. europaea</name>
    <dbReference type="NCBI Taxonomy" id="158383"/>
    <lineage>
        <taxon>Eukaryota</taxon>
        <taxon>Viridiplantae</taxon>
        <taxon>Streptophyta</taxon>
        <taxon>Embryophyta</taxon>
        <taxon>Tracheophyta</taxon>
        <taxon>Spermatophyta</taxon>
        <taxon>Magnoliopsida</taxon>
        <taxon>eudicotyledons</taxon>
        <taxon>Gunneridae</taxon>
        <taxon>Pentapetalae</taxon>
        <taxon>asterids</taxon>
        <taxon>lamiids</taxon>
        <taxon>Lamiales</taxon>
        <taxon>Oleaceae</taxon>
        <taxon>Oleeae</taxon>
        <taxon>Olea</taxon>
    </lineage>
</organism>
<dbReference type="AlphaFoldDB" id="A0A8S0VLA6"/>